<proteinExistence type="predicted"/>
<name>A0A914DMC4_9BILA</name>
<sequence>MLMWIANYLLYNFQKLKIQLNIKATKIGQICMQHLTNIQRHAIYLFQAYAASYYQYYQSYWGTQISIFRLLKNLNLYLN</sequence>
<dbReference type="WBParaSite" id="ACRNAN_scaffold2966.g6375.t1">
    <property type="protein sequence ID" value="ACRNAN_scaffold2966.g6375.t1"/>
    <property type="gene ID" value="ACRNAN_scaffold2966.g6375"/>
</dbReference>
<keyword evidence="1" id="KW-1185">Reference proteome</keyword>
<organism evidence="1 2">
    <name type="scientific">Acrobeloides nanus</name>
    <dbReference type="NCBI Taxonomy" id="290746"/>
    <lineage>
        <taxon>Eukaryota</taxon>
        <taxon>Metazoa</taxon>
        <taxon>Ecdysozoa</taxon>
        <taxon>Nematoda</taxon>
        <taxon>Chromadorea</taxon>
        <taxon>Rhabditida</taxon>
        <taxon>Tylenchina</taxon>
        <taxon>Cephalobomorpha</taxon>
        <taxon>Cephaloboidea</taxon>
        <taxon>Cephalobidae</taxon>
        <taxon>Acrobeloides</taxon>
    </lineage>
</organism>
<dbReference type="Proteomes" id="UP000887540">
    <property type="component" value="Unplaced"/>
</dbReference>
<evidence type="ECO:0000313" key="2">
    <source>
        <dbReference type="WBParaSite" id="ACRNAN_scaffold2966.g6375.t1"/>
    </source>
</evidence>
<reference evidence="2" key="1">
    <citation type="submission" date="2022-11" db="UniProtKB">
        <authorList>
            <consortium name="WormBaseParasite"/>
        </authorList>
    </citation>
    <scope>IDENTIFICATION</scope>
</reference>
<evidence type="ECO:0000313" key="1">
    <source>
        <dbReference type="Proteomes" id="UP000887540"/>
    </source>
</evidence>
<dbReference type="AlphaFoldDB" id="A0A914DMC4"/>
<accession>A0A914DMC4</accession>
<protein>
    <submittedName>
        <fullName evidence="2">Transmembrane protein</fullName>
    </submittedName>
</protein>